<dbReference type="Proteomes" id="UP001365405">
    <property type="component" value="Unassembled WGS sequence"/>
</dbReference>
<dbReference type="EMBL" id="JBBUTH010000007">
    <property type="protein sequence ID" value="MEK8051445.1"/>
    <property type="molecule type" value="Genomic_DNA"/>
</dbReference>
<dbReference type="RefSeq" id="WP_341411128.1">
    <property type="nucleotide sequence ID" value="NZ_JBBUTH010000007.1"/>
</dbReference>
<evidence type="ECO:0000313" key="1">
    <source>
        <dbReference type="EMBL" id="MEK8051445.1"/>
    </source>
</evidence>
<name>A0ABU9CHW5_9BURK</name>
<comment type="caution">
    <text evidence="1">The sequence shown here is derived from an EMBL/GenBank/DDBJ whole genome shotgun (WGS) entry which is preliminary data.</text>
</comment>
<organism evidence="1 2">
    <name type="scientific">Pseudaquabacterium inlustre</name>
    <dbReference type="NCBI Taxonomy" id="2984192"/>
    <lineage>
        <taxon>Bacteria</taxon>
        <taxon>Pseudomonadati</taxon>
        <taxon>Pseudomonadota</taxon>
        <taxon>Betaproteobacteria</taxon>
        <taxon>Burkholderiales</taxon>
        <taxon>Sphaerotilaceae</taxon>
        <taxon>Pseudaquabacterium</taxon>
    </lineage>
</organism>
<protein>
    <submittedName>
        <fullName evidence="1">DUF2855 family protein</fullName>
    </submittedName>
</protein>
<accession>A0ABU9CHW5</accession>
<keyword evidence="2" id="KW-1185">Reference proteome</keyword>
<proteinExistence type="predicted"/>
<dbReference type="InterPro" id="IPR021276">
    <property type="entry name" value="DUF2855"/>
</dbReference>
<sequence>MSDLNPATGQRLFIQRTQLAQAQLGPDPDAPAQRPLQAGEARLAVQRFSLTANNITYAAFGEAMRYWDFFPSGDAALGCLPVWGFATVAESQVDGLAVGRRVWGYYPAGTHLVVAPSKVSAHGFTDGAAHRRELALVYNQYQFCDADPGYRADLEDLQAVLRPLFMTSFLIDDFLDVNGFFGATQVLLSSASSKTAVGTAHCLALRRGRPGAPRIVGLTSPGNVAYCRSLGCYDAVLTYDALPSLDAATPTVYVDFSGDAPLRRAIHGHFAAADALRHSCSVGGTHWQALGAARDLPGPKPVLFFAPAQVKLRSGPPPEGWGPAELQRRMGEAWVGFLAQVAAGDWVQIDARLGAPAALQAYGQVLGGQVDARQGVVVALA</sequence>
<evidence type="ECO:0000313" key="2">
    <source>
        <dbReference type="Proteomes" id="UP001365405"/>
    </source>
</evidence>
<gene>
    <name evidence="1" type="ORF">AACH10_14425</name>
</gene>
<reference evidence="1 2" key="1">
    <citation type="submission" date="2024-04" db="EMBL/GenBank/DDBJ databases">
        <title>Novel species of the genus Ideonella isolated from streams.</title>
        <authorList>
            <person name="Lu H."/>
        </authorList>
    </citation>
    <scope>NUCLEOTIDE SEQUENCE [LARGE SCALE GENOMIC DNA]</scope>
    <source>
        <strain evidence="1 2">DXS22W</strain>
    </source>
</reference>
<dbReference type="Pfam" id="PF11017">
    <property type="entry name" value="DUF2855"/>
    <property type="match status" value="1"/>
</dbReference>